<reference evidence="2" key="1">
    <citation type="submission" date="2016-10" db="EMBL/GenBank/DDBJ databases">
        <authorList>
            <person name="Varghese N."/>
            <person name="Submissions S."/>
        </authorList>
    </citation>
    <scope>NUCLEOTIDE SEQUENCE [LARGE SCALE GENOMIC DNA]</scope>
    <source>
        <strain evidence="2">DSM 1565</strain>
    </source>
</reference>
<proteinExistence type="predicted"/>
<keyword evidence="2" id="KW-1185">Reference proteome</keyword>
<dbReference type="Proteomes" id="UP000199423">
    <property type="component" value="Unassembled WGS sequence"/>
</dbReference>
<gene>
    <name evidence="1" type="ORF">SAMN04488557_3411</name>
</gene>
<protein>
    <submittedName>
        <fullName evidence="1">Uncharacterized protein</fullName>
    </submittedName>
</protein>
<dbReference type="OrthoDB" id="9859406at2"/>
<dbReference type="STRING" id="51670.SAMN04488557_3411"/>
<organism evidence="1 2">
    <name type="scientific">Hyphomicrobium facile</name>
    <dbReference type="NCBI Taxonomy" id="51670"/>
    <lineage>
        <taxon>Bacteria</taxon>
        <taxon>Pseudomonadati</taxon>
        <taxon>Pseudomonadota</taxon>
        <taxon>Alphaproteobacteria</taxon>
        <taxon>Hyphomicrobiales</taxon>
        <taxon>Hyphomicrobiaceae</taxon>
        <taxon>Hyphomicrobium</taxon>
    </lineage>
</organism>
<dbReference type="RefSeq" id="WP_092868880.1">
    <property type="nucleotide sequence ID" value="NZ_FPCH01000003.1"/>
</dbReference>
<dbReference type="EMBL" id="FPCH01000003">
    <property type="protein sequence ID" value="SFV37934.1"/>
    <property type="molecule type" value="Genomic_DNA"/>
</dbReference>
<evidence type="ECO:0000313" key="1">
    <source>
        <dbReference type="EMBL" id="SFV37934.1"/>
    </source>
</evidence>
<evidence type="ECO:0000313" key="2">
    <source>
        <dbReference type="Proteomes" id="UP000199423"/>
    </source>
</evidence>
<accession>A0A1I7NTF8</accession>
<dbReference type="AlphaFoldDB" id="A0A1I7NTF8"/>
<sequence>MSEIDNKLAESVKHIAETERQANALKHAAQYRPSAVSDEDVVLAEQLAAGWKTLRASLAKHPEFQERARELELKQATGRTGAKNEK</sequence>
<name>A0A1I7NTF8_9HYPH</name>